<evidence type="ECO:0000313" key="2">
    <source>
        <dbReference type="Proteomes" id="UP000653472"/>
    </source>
</evidence>
<dbReference type="AlphaFoldDB" id="A0A969WEJ1"/>
<dbReference type="Pfam" id="PF04339">
    <property type="entry name" value="FemAB_like"/>
    <property type="match status" value="1"/>
</dbReference>
<keyword evidence="2" id="KW-1185">Reference proteome</keyword>
<dbReference type="InterPro" id="IPR016181">
    <property type="entry name" value="Acyl_CoA_acyltransferase"/>
</dbReference>
<evidence type="ECO:0000313" key="1">
    <source>
        <dbReference type="EMBL" id="NKF24573.1"/>
    </source>
</evidence>
<dbReference type="PANTHER" id="PTHR47017">
    <property type="entry name" value="ACYL-COA"/>
    <property type="match status" value="1"/>
</dbReference>
<dbReference type="Proteomes" id="UP000653472">
    <property type="component" value="Unassembled WGS sequence"/>
</dbReference>
<dbReference type="InterPro" id="IPR007434">
    <property type="entry name" value="FemAB-like"/>
</dbReference>
<name>A0A969WEJ1_9GAMM</name>
<organism evidence="1 2">
    <name type="scientific">Solimonas marina</name>
    <dbReference type="NCBI Taxonomy" id="2714601"/>
    <lineage>
        <taxon>Bacteria</taxon>
        <taxon>Pseudomonadati</taxon>
        <taxon>Pseudomonadota</taxon>
        <taxon>Gammaproteobacteria</taxon>
        <taxon>Nevskiales</taxon>
        <taxon>Nevskiaceae</taxon>
        <taxon>Solimonas</taxon>
    </lineage>
</organism>
<proteinExistence type="predicted"/>
<comment type="caution">
    <text evidence="1">The sequence shown here is derived from an EMBL/GenBank/DDBJ whole genome shotgun (WGS) entry which is preliminary data.</text>
</comment>
<dbReference type="RefSeq" id="WP_168149875.1">
    <property type="nucleotide sequence ID" value="NZ_JAAVXB010000016.1"/>
</dbReference>
<protein>
    <submittedName>
        <fullName evidence="1">GNAT family N-acetyltransferase</fullName>
    </submittedName>
</protein>
<reference evidence="1" key="1">
    <citation type="submission" date="2020-03" db="EMBL/GenBank/DDBJ databases">
        <title>Solimonas marina sp. nov., isolated from deep seawater of the Pacific Ocean.</title>
        <authorList>
            <person name="Liu X."/>
            <person name="Lai Q."/>
            <person name="Sun F."/>
            <person name="Gai Y."/>
            <person name="Li G."/>
            <person name="Shao Z."/>
        </authorList>
    </citation>
    <scope>NUCLEOTIDE SEQUENCE</scope>
    <source>
        <strain evidence="1">C16B3</strain>
    </source>
</reference>
<gene>
    <name evidence="1" type="ORF">G7Y82_19860</name>
</gene>
<sequence length="357" mass="40474">MTAETKLLPTPRPTLFTDEAFLAALETNDCAGVAQGWLPRHLQTADGRVPCYEKSHSWGEFVFDFEIARAYRQYGLNYYPKLVACVPFTPVPGARLLGADDRARLALASMLRERAADGGCSSAHLLFVDPAERDLLTSQDWIARAQSRYVWHARGATDFDGFLARLSSKKRKNIRAERRKLGAFAIEWRAASTLNDDEWLRVFRLYGSTYAMRGQEPYLTLACLRQWATHYGERFWFCLARLDERIAAMAFFFEDGDTLYGRHWGAEADFDGLHFELCYYQGIERCLQRGLQHFDAGVQGQHKLARGFEHESAWSLHWFAHPGFHEAISQAYAQERAALERQISGPAAGELGASSAD</sequence>
<dbReference type="PANTHER" id="PTHR47017:SF1">
    <property type="entry name" value="ACYL-COA"/>
    <property type="match status" value="1"/>
</dbReference>
<accession>A0A969WEJ1</accession>
<dbReference type="EMBL" id="JAAVXB010000016">
    <property type="protein sequence ID" value="NKF24573.1"/>
    <property type="molecule type" value="Genomic_DNA"/>
</dbReference>
<dbReference type="Gene3D" id="3.40.630.30">
    <property type="match status" value="1"/>
</dbReference>
<dbReference type="SUPFAM" id="SSF55729">
    <property type="entry name" value="Acyl-CoA N-acyltransferases (Nat)"/>
    <property type="match status" value="1"/>
</dbReference>